<evidence type="ECO:0000313" key="2">
    <source>
        <dbReference type="EnsemblPlants" id="Zm00001eb336320_P001"/>
    </source>
</evidence>
<evidence type="ECO:0000256" key="1">
    <source>
        <dbReference type="SAM" id="MobiDB-lite"/>
    </source>
</evidence>
<reference evidence="3" key="1">
    <citation type="journal article" date="2009" name="Science">
        <title>The B73 maize genome: complexity, diversity, and dynamics.</title>
        <authorList>
            <person name="Schnable P.S."/>
            <person name="Ware D."/>
            <person name="Fulton R.S."/>
            <person name="Stein J.C."/>
            <person name="Wei F."/>
            <person name="Pasternak S."/>
            <person name="Liang C."/>
            <person name="Zhang J."/>
            <person name="Fulton L."/>
            <person name="Graves T.A."/>
            <person name="Minx P."/>
            <person name="Reily A.D."/>
            <person name="Courtney L."/>
            <person name="Kruchowski S.S."/>
            <person name="Tomlinson C."/>
            <person name="Strong C."/>
            <person name="Delehaunty K."/>
            <person name="Fronick C."/>
            <person name="Courtney B."/>
            <person name="Rock S.M."/>
            <person name="Belter E."/>
            <person name="Du F."/>
            <person name="Kim K."/>
            <person name="Abbott R.M."/>
            <person name="Cotton M."/>
            <person name="Levy A."/>
            <person name="Marchetto P."/>
            <person name="Ochoa K."/>
            <person name="Jackson S.M."/>
            <person name="Gillam B."/>
            <person name="Chen W."/>
            <person name="Yan L."/>
            <person name="Higginbotham J."/>
            <person name="Cardenas M."/>
            <person name="Waligorski J."/>
            <person name="Applebaum E."/>
            <person name="Phelps L."/>
            <person name="Falcone J."/>
            <person name="Kanchi K."/>
            <person name="Thane T."/>
            <person name="Scimone A."/>
            <person name="Thane N."/>
            <person name="Henke J."/>
            <person name="Wang T."/>
            <person name="Ruppert J."/>
            <person name="Shah N."/>
            <person name="Rotter K."/>
            <person name="Hodges J."/>
            <person name="Ingenthron E."/>
            <person name="Cordes M."/>
            <person name="Kohlberg S."/>
            <person name="Sgro J."/>
            <person name="Delgado B."/>
            <person name="Mead K."/>
            <person name="Chinwalla A."/>
            <person name="Leonard S."/>
            <person name="Crouse K."/>
            <person name="Collura K."/>
            <person name="Kudrna D."/>
            <person name="Currie J."/>
            <person name="He R."/>
            <person name="Angelova A."/>
            <person name="Rajasekar S."/>
            <person name="Mueller T."/>
            <person name="Lomeli R."/>
            <person name="Scara G."/>
            <person name="Ko A."/>
            <person name="Delaney K."/>
            <person name="Wissotski M."/>
            <person name="Lopez G."/>
            <person name="Campos D."/>
            <person name="Braidotti M."/>
            <person name="Ashley E."/>
            <person name="Golser W."/>
            <person name="Kim H."/>
            <person name="Lee S."/>
            <person name="Lin J."/>
            <person name="Dujmic Z."/>
            <person name="Kim W."/>
            <person name="Talag J."/>
            <person name="Zuccolo A."/>
            <person name="Fan C."/>
            <person name="Sebastian A."/>
            <person name="Kramer M."/>
            <person name="Spiegel L."/>
            <person name="Nascimento L."/>
            <person name="Zutavern T."/>
            <person name="Miller B."/>
            <person name="Ambroise C."/>
            <person name="Muller S."/>
            <person name="Spooner W."/>
            <person name="Narechania A."/>
            <person name="Ren L."/>
            <person name="Wei S."/>
            <person name="Kumari S."/>
            <person name="Faga B."/>
            <person name="Levy M.J."/>
            <person name="McMahan L."/>
            <person name="Van Buren P."/>
            <person name="Vaughn M.W."/>
            <person name="Ying K."/>
            <person name="Yeh C.-T."/>
            <person name="Emrich S.J."/>
            <person name="Jia Y."/>
            <person name="Kalyanaraman A."/>
            <person name="Hsia A.-P."/>
            <person name="Barbazuk W.B."/>
            <person name="Baucom R.S."/>
            <person name="Brutnell T.P."/>
            <person name="Carpita N.C."/>
            <person name="Chaparro C."/>
            <person name="Chia J.-M."/>
            <person name="Deragon J.-M."/>
            <person name="Estill J.C."/>
            <person name="Fu Y."/>
            <person name="Jeddeloh J.A."/>
            <person name="Han Y."/>
            <person name="Lee H."/>
            <person name="Li P."/>
            <person name="Lisch D.R."/>
            <person name="Liu S."/>
            <person name="Liu Z."/>
            <person name="Nagel D.H."/>
            <person name="McCann M.C."/>
            <person name="SanMiguel P."/>
            <person name="Myers A.M."/>
            <person name="Nettleton D."/>
            <person name="Nguyen J."/>
            <person name="Penning B.W."/>
            <person name="Ponnala L."/>
            <person name="Schneider K.L."/>
            <person name="Schwartz D.C."/>
            <person name="Sharma A."/>
            <person name="Soderlund C."/>
            <person name="Springer N.M."/>
            <person name="Sun Q."/>
            <person name="Wang H."/>
            <person name="Waterman M."/>
            <person name="Westerman R."/>
            <person name="Wolfgruber T.K."/>
            <person name="Yang L."/>
            <person name="Yu Y."/>
            <person name="Zhang L."/>
            <person name="Zhou S."/>
            <person name="Zhu Q."/>
            <person name="Bennetzen J.L."/>
            <person name="Dawe R.K."/>
            <person name="Jiang J."/>
            <person name="Jiang N."/>
            <person name="Presting G.G."/>
            <person name="Wessler S.R."/>
            <person name="Aluru S."/>
            <person name="Martienssen R.A."/>
            <person name="Clifton S.W."/>
            <person name="McCombie W.R."/>
            <person name="Wing R.A."/>
            <person name="Wilson R.K."/>
        </authorList>
    </citation>
    <scope>NUCLEOTIDE SEQUENCE [LARGE SCALE GENOMIC DNA]</scope>
    <source>
        <strain evidence="3">cv. B73</strain>
    </source>
</reference>
<name>A0A804QKU4_MAIZE</name>
<evidence type="ECO:0000313" key="3">
    <source>
        <dbReference type="Proteomes" id="UP000007305"/>
    </source>
</evidence>
<reference evidence="2" key="2">
    <citation type="submission" date="2019-07" db="EMBL/GenBank/DDBJ databases">
        <authorList>
            <person name="Seetharam A."/>
            <person name="Woodhouse M."/>
            <person name="Cannon E."/>
        </authorList>
    </citation>
    <scope>NUCLEOTIDE SEQUENCE [LARGE SCALE GENOMIC DNA]</scope>
    <source>
        <strain evidence="2">cv. B73</strain>
    </source>
</reference>
<dbReference type="Gramene" id="Zm00001eb336320_T001">
    <property type="protein sequence ID" value="Zm00001eb336320_P001"/>
    <property type="gene ID" value="Zm00001eb336320"/>
</dbReference>
<reference evidence="2" key="3">
    <citation type="submission" date="2021-05" db="UniProtKB">
        <authorList>
            <consortium name="EnsemblPlants"/>
        </authorList>
    </citation>
    <scope>IDENTIFICATION</scope>
    <source>
        <strain evidence="2">cv. B73</strain>
    </source>
</reference>
<dbReference type="AlphaFoldDB" id="A0A804QKU4"/>
<keyword evidence="3" id="KW-1185">Reference proteome</keyword>
<feature type="region of interest" description="Disordered" evidence="1">
    <location>
        <begin position="14"/>
        <end position="49"/>
    </location>
</feature>
<proteinExistence type="predicted"/>
<dbReference type="Proteomes" id="UP000007305">
    <property type="component" value="Chromosome 8"/>
</dbReference>
<dbReference type="InParanoid" id="A0A804QKU4"/>
<dbReference type="EnsemblPlants" id="Zm00001eb336320_T001">
    <property type="protein sequence ID" value="Zm00001eb336320_P001"/>
    <property type="gene ID" value="Zm00001eb336320"/>
</dbReference>
<organism evidence="2 3">
    <name type="scientific">Zea mays</name>
    <name type="common">Maize</name>
    <dbReference type="NCBI Taxonomy" id="4577"/>
    <lineage>
        <taxon>Eukaryota</taxon>
        <taxon>Viridiplantae</taxon>
        <taxon>Streptophyta</taxon>
        <taxon>Embryophyta</taxon>
        <taxon>Tracheophyta</taxon>
        <taxon>Spermatophyta</taxon>
        <taxon>Magnoliopsida</taxon>
        <taxon>Liliopsida</taxon>
        <taxon>Poales</taxon>
        <taxon>Poaceae</taxon>
        <taxon>PACMAD clade</taxon>
        <taxon>Panicoideae</taxon>
        <taxon>Andropogonodae</taxon>
        <taxon>Andropogoneae</taxon>
        <taxon>Tripsacinae</taxon>
        <taxon>Zea</taxon>
    </lineage>
</organism>
<sequence>LLNFFEINLQYSLSPPAAPRASSTLPAQPLSRRRPQRLRPPASGPPRLRAGRLLEGLHISMHAAYREEIRALMARGQEGLPPQHFVDGLYLDGVEEVVALHGRSRL</sequence>
<accession>A0A804QKU4</accession>
<protein>
    <submittedName>
        <fullName evidence="2">Uncharacterized protein</fullName>
    </submittedName>
</protein>
<feature type="compositionally biased region" description="Low complexity" evidence="1">
    <location>
        <begin position="14"/>
        <end position="30"/>
    </location>
</feature>